<dbReference type="AlphaFoldDB" id="A0A8T0UV14"/>
<organism evidence="2 3">
    <name type="scientific">Panicum virgatum</name>
    <name type="common">Blackwell switchgrass</name>
    <dbReference type="NCBI Taxonomy" id="38727"/>
    <lineage>
        <taxon>Eukaryota</taxon>
        <taxon>Viridiplantae</taxon>
        <taxon>Streptophyta</taxon>
        <taxon>Embryophyta</taxon>
        <taxon>Tracheophyta</taxon>
        <taxon>Spermatophyta</taxon>
        <taxon>Magnoliopsida</taxon>
        <taxon>Liliopsida</taxon>
        <taxon>Poales</taxon>
        <taxon>Poaceae</taxon>
        <taxon>PACMAD clade</taxon>
        <taxon>Panicoideae</taxon>
        <taxon>Panicodae</taxon>
        <taxon>Paniceae</taxon>
        <taxon>Panicinae</taxon>
        <taxon>Panicum</taxon>
        <taxon>Panicum sect. Hiantes</taxon>
    </lineage>
</organism>
<evidence type="ECO:0000313" key="3">
    <source>
        <dbReference type="Proteomes" id="UP000823388"/>
    </source>
</evidence>
<evidence type="ECO:0000256" key="1">
    <source>
        <dbReference type="SAM" id="MobiDB-lite"/>
    </source>
</evidence>
<evidence type="ECO:0000313" key="2">
    <source>
        <dbReference type="EMBL" id="KAG2628132.1"/>
    </source>
</evidence>
<keyword evidence="3" id="KW-1185">Reference proteome</keyword>
<proteinExistence type="predicted"/>
<feature type="region of interest" description="Disordered" evidence="1">
    <location>
        <begin position="1"/>
        <end position="58"/>
    </location>
</feature>
<protein>
    <submittedName>
        <fullName evidence="2">Uncharacterized protein</fullName>
    </submittedName>
</protein>
<name>A0A8T0UV14_PANVG</name>
<accession>A0A8T0UV14</accession>
<gene>
    <name evidence="2" type="ORF">PVAP13_3KG228753</name>
</gene>
<reference evidence="2" key="1">
    <citation type="submission" date="2020-05" db="EMBL/GenBank/DDBJ databases">
        <title>WGS assembly of Panicum virgatum.</title>
        <authorList>
            <person name="Lovell J.T."/>
            <person name="Jenkins J."/>
            <person name="Shu S."/>
            <person name="Juenger T.E."/>
            <person name="Schmutz J."/>
        </authorList>
    </citation>
    <scope>NUCLEOTIDE SEQUENCE</scope>
    <source>
        <strain evidence="2">AP13</strain>
    </source>
</reference>
<feature type="compositionally biased region" description="Polar residues" evidence="1">
    <location>
        <begin position="44"/>
        <end position="53"/>
    </location>
</feature>
<dbReference type="Proteomes" id="UP000823388">
    <property type="component" value="Chromosome 3K"/>
</dbReference>
<comment type="caution">
    <text evidence="2">The sequence shown here is derived from an EMBL/GenBank/DDBJ whole genome shotgun (WGS) entry which is preliminary data.</text>
</comment>
<sequence>MRERRKRERRDREQSGPRRSGTPTAESSSRGIGRRGQRSEHATQTHVRQSSMYSDRPRWVRGGRAANLTAREAAAEGRTNDSLVLYLLICSRHCH</sequence>
<dbReference type="EMBL" id="CM029041">
    <property type="protein sequence ID" value="KAG2628132.1"/>
    <property type="molecule type" value="Genomic_DNA"/>
</dbReference>